<dbReference type="InterPro" id="IPR008042">
    <property type="entry name" value="Retrotrans_Pao"/>
</dbReference>
<dbReference type="SUPFAM" id="SSF56672">
    <property type="entry name" value="DNA/RNA polymerases"/>
    <property type="match status" value="1"/>
</dbReference>
<dbReference type="InterPro" id="IPR021109">
    <property type="entry name" value="Peptidase_aspartic_dom_sf"/>
</dbReference>
<dbReference type="PANTHER" id="PTHR47331:SF5">
    <property type="entry name" value="RIBONUCLEASE H"/>
    <property type="match status" value="1"/>
</dbReference>
<dbReference type="Gene3D" id="3.30.70.270">
    <property type="match status" value="1"/>
</dbReference>
<dbReference type="PANTHER" id="PTHR47331">
    <property type="entry name" value="PHD-TYPE DOMAIN-CONTAINING PROTEIN"/>
    <property type="match status" value="1"/>
</dbReference>
<feature type="domain" description="Integrase catalytic" evidence="2">
    <location>
        <begin position="1440"/>
        <end position="1632"/>
    </location>
</feature>
<dbReference type="GO" id="GO:0042575">
    <property type="term" value="C:DNA polymerase complex"/>
    <property type="evidence" value="ECO:0007669"/>
    <property type="project" value="UniProtKB-ARBA"/>
</dbReference>
<dbReference type="InterPro" id="IPR043502">
    <property type="entry name" value="DNA/RNA_pol_sf"/>
</dbReference>
<dbReference type="Gene3D" id="3.10.10.10">
    <property type="entry name" value="HIV Type 1 Reverse Transcriptase, subunit A, domain 1"/>
    <property type="match status" value="1"/>
</dbReference>
<dbReference type="PROSITE" id="PS50994">
    <property type="entry name" value="INTEGRASE"/>
    <property type="match status" value="1"/>
</dbReference>
<gene>
    <name evidence="3" type="ORF">AVEN_149143_1</name>
</gene>
<feature type="region of interest" description="Disordered" evidence="1">
    <location>
        <begin position="1727"/>
        <end position="1747"/>
    </location>
</feature>
<dbReference type="GO" id="GO:0003676">
    <property type="term" value="F:nucleic acid binding"/>
    <property type="evidence" value="ECO:0007669"/>
    <property type="project" value="InterPro"/>
</dbReference>
<sequence length="1769" mass="203240">MEPLKTKKKVLKTALTRLRDKVASAIKDADSIALRLFESKTSDLFNDFKLLFDSIFVTCKPEELDDFIKEKETIDDSIDELRLIVNRKMNKTDPEHSISSVSNCNASVLSDVKLPTLSVPTFNGKIENWIMFKDMFVASVIENKSISNSMKLQYLKASCRDEALRVIQSISISDANFDIAWKLLEDRYSNKRELLNAIIKKLLSQPNISESSSAILNLIDVTNECIRSLEVLHYKVENLSETMIVFIIVEKLDKSTRYWWEKELNNSEDSGTLKQLLSFLQSQARTLQNSKIKEVKKNHNFQNKVTSMVSTSNTKSTKFKCVKCQREEFHGLYKCPEFINLSVHDRCEFVKRNNLCFNCLKFHAVRNCTSTFRCQKCSKKHSTLLHYENEKQNRIERPEIGDGINSQSITASSSLNPNAANFESSYERNVFSGAAVSGDEVRQTKTAILSTANIFVRDCFGNLKLARALLDVGSMCSFITTEFADLLQIKKEKISIAVSGLNSAKINVSSRVCTVVSNKSDFEMRLEFLCVPKISSMIPIDSLQIPKEHLPLNIKLADPYFYRPGKIDVLLGAEVFYQLLRFGQLEMPNSELKFQNSVFGFIATGSTSNSQSEKMKYTHCGLIYDCSDIGNDIKKFWQLESIGIKDDPSYNEVDQSLETFEKTVWYKDNRYEVELPWKRDWHELNDNYSVAKKRLDSLVRRFKKNPDLNLQYRETLHDYEKNGIIEKVPNSENPINKPVFYMPHQPVFRDESLTTKMRIVFDASSSHSFQHLSLNDCLWPGPNLNSNIFDILINFRLNKFAFISDIEKAFLQLTLAEKDRDAVRFLWTENDTLQVYRFNRVLFGVRSSPFLLSASIKTHLKKFHDEFPTTTECLNRCFYVDDFISGADSLQDALEISTQAVSIMDQASMVLRKWTTNSDELRQLWIREGLENQLQDNPISPRVNSTKVLGMLWNTVEDYLIVGTQSLVDSLSNNENTKRHLLRAIGKIFDPLGLLSPFIIRVKCILQVLWMKEISWDEELPPDIQKTWCQWVSEVPRLSELQVPRYVLSASTGEPTDVLELHCFCDASQKAYGVVIYTRVVKDCNVEVNLLVSKSRVAPLTKITMPRLELLGALLAARLASKVKAIVDLKRPSKVFFWTDSKITLHWIKGSSKRWKSFVSNRVTEIQSLCDTSAWAHCPGKQNPADFLSRGVNVEILLNSDLWWKGPQFLREVDFPTDTGNDDTSISLHDISDELKKTSDYSPLTLTVLNHNSFIDGILKISNNYMSIIRVMCYVLRFIHNVKNIERLAGHLAIKELQRAEIYLVQLVQQGEFAEEIKNLRKGATVPSNSKVKSLNCFLDESGILRVGGRLKYADLSLDEKHPIVLPDKHPLTLIIVRYYHLKYLHVGSNALLYHIRRKFWIINGRNVCRKVVFQCITCFKNKPVLESQIMGDLPRERVTPSFPFCYVGIDFCGPFHIKFKNQRKGILNKVYVCIFVCLSTKAIHLDFVSDLTSDAFIACLKRFFSRRGKSSKIFSDNAKNFVGASTELKKLYEMVSHPNETLANFLLSENIEWKFIPPKSPNFGGLWEAGVKSFKHHLKRVVGNAHLTLEEFLTIILEIESVLNSRPLTPLSTEFDNFETLSPGHFLIGRPLTSIVEPDLLNISENRLSKWKKITKYSQQIWRLWKKDYLNTLQQRSKWMFSKNNVKLGALVLIKDENMPSVKWLTGRISEIIISKDEKMMRRTSYFQPKDAPNPRNGRSNQQRDCDRPAQGILYSSRHHCNLEAFLD</sequence>
<dbReference type="InterPro" id="IPR043128">
    <property type="entry name" value="Rev_trsase/Diguanyl_cyclase"/>
</dbReference>
<dbReference type="Pfam" id="PF18701">
    <property type="entry name" value="DUF5641"/>
    <property type="match status" value="1"/>
</dbReference>
<dbReference type="InterPro" id="IPR036397">
    <property type="entry name" value="RNaseH_sf"/>
</dbReference>
<dbReference type="Pfam" id="PF05380">
    <property type="entry name" value="Peptidase_A17"/>
    <property type="match status" value="1"/>
</dbReference>
<dbReference type="Pfam" id="PF17921">
    <property type="entry name" value="Integrase_H2C2"/>
    <property type="match status" value="1"/>
</dbReference>
<dbReference type="EMBL" id="BGPR01044356">
    <property type="protein sequence ID" value="GBO21117.1"/>
    <property type="molecule type" value="Genomic_DNA"/>
</dbReference>
<dbReference type="OrthoDB" id="6630969at2759"/>
<dbReference type="GO" id="GO:0071897">
    <property type="term" value="P:DNA biosynthetic process"/>
    <property type="evidence" value="ECO:0007669"/>
    <property type="project" value="UniProtKB-ARBA"/>
</dbReference>
<dbReference type="Pfam" id="PF03564">
    <property type="entry name" value="DUF1759"/>
    <property type="match status" value="1"/>
</dbReference>
<evidence type="ECO:0000259" key="2">
    <source>
        <dbReference type="PROSITE" id="PS50994"/>
    </source>
</evidence>
<dbReference type="InterPro" id="IPR001584">
    <property type="entry name" value="Integrase_cat-core"/>
</dbReference>
<dbReference type="InterPro" id="IPR005312">
    <property type="entry name" value="DUF1759"/>
</dbReference>
<dbReference type="Gene3D" id="2.40.70.10">
    <property type="entry name" value="Acid Proteases"/>
    <property type="match status" value="1"/>
</dbReference>
<dbReference type="SUPFAM" id="SSF53098">
    <property type="entry name" value="Ribonuclease H-like"/>
    <property type="match status" value="1"/>
</dbReference>
<proteinExistence type="predicted"/>
<reference evidence="3 4" key="1">
    <citation type="journal article" date="2019" name="Sci. Rep.">
        <title>Orb-weaving spider Araneus ventricosus genome elucidates the spidroin gene catalogue.</title>
        <authorList>
            <person name="Kono N."/>
            <person name="Nakamura H."/>
            <person name="Ohtoshi R."/>
            <person name="Moran D.A.P."/>
            <person name="Shinohara A."/>
            <person name="Yoshida Y."/>
            <person name="Fujiwara M."/>
            <person name="Mori M."/>
            <person name="Tomita M."/>
            <person name="Arakawa K."/>
        </authorList>
    </citation>
    <scope>NUCLEOTIDE SEQUENCE [LARGE SCALE GENOMIC DNA]</scope>
</reference>
<dbReference type="InterPro" id="IPR040676">
    <property type="entry name" value="DUF5641"/>
</dbReference>
<keyword evidence="4" id="KW-1185">Reference proteome</keyword>
<dbReference type="InterPro" id="IPR012337">
    <property type="entry name" value="RNaseH-like_sf"/>
</dbReference>
<comment type="caution">
    <text evidence="3">The sequence shown here is derived from an EMBL/GenBank/DDBJ whole genome shotgun (WGS) entry which is preliminary data.</text>
</comment>
<dbReference type="InterPro" id="IPR041588">
    <property type="entry name" value="Integrase_H2C2"/>
</dbReference>
<evidence type="ECO:0000313" key="4">
    <source>
        <dbReference type="Proteomes" id="UP000499080"/>
    </source>
</evidence>
<name>A0A4Y2VBL0_ARAVE</name>
<evidence type="ECO:0000313" key="3">
    <source>
        <dbReference type="EMBL" id="GBO21117.1"/>
    </source>
</evidence>
<dbReference type="GO" id="GO:0015074">
    <property type="term" value="P:DNA integration"/>
    <property type="evidence" value="ECO:0007669"/>
    <property type="project" value="InterPro"/>
</dbReference>
<evidence type="ECO:0000256" key="1">
    <source>
        <dbReference type="SAM" id="MobiDB-lite"/>
    </source>
</evidence>
<accession>A0A4Y2VBL0</accession>
<dbReference type="Gene3D" id="3.30.420.10">
    <property type="entry name" value="Ribonuclease H-like superfamily/Ribonuclease H"/>
    <property type="match status" value="1"/>
</dbReference>
<dbReference type="Proteomes" id="UP000499080">
    <property type="component" value="Unassembled WGS sequence"/>
</dbReference>
<organism evidence="3 4">
    <name type="scientific">Araneus ventricosus</name>
    <name type="common">Orbweaver spider</name>
    <name type="synonym">Epeira ventricosa</name>
    <dbReference type="NCBI Taxonomy" id="182803"/>
    <lineage>
        <taxon>Eukaryota</taxon>
        <taxon>Metazoa</taxon>
        <taxon>Ecdysozoa</taxon>
        <taxon>Arthropoda</taxon>
        <taxon>Chelicerata</taxon>
        <taxon>Arachnida</taxon>
        <taxon>Araneae</taxon>
        <taxon>Araneomorphae</taxon>
        <taxon>Entelegynae</taxon>
        <taxon>Araneoidea</taxon>
        <taxon>Araneidae</taxon>
        <taxon>Araneus</taxon>
    </lineage>
</organism>
<protein>
    <recommendedName>
        <fullName evidence="2">Integrase catalytic domain-containing protein</fullName>
    </recommendedName>
</protein>